<dbReference type="Pfam" id="PF00646">
    <property type="entry name" value="F-box"/>
    <property type="match status" value="1"/>
</dbReference>
<dbReference type="CDD" id="cd22160">
    <property type="entry name" value="F-box_AtFBL13-like"/>
    <property type="match status" value="1"/>
</dbReference>
<dbReference type="SUPFAM" id="SSF52047">
    <property type="entry name" value="RNI-like"/>
    <property type="match status" value="1"/>
</dbReference>
<dbReference type="OrthoDB" id="584579at2759"/>
<feature type="region of interest" description="Disordered" evidence="1">
    <location>
        <begin position="39"/>
        <end position="65"/>
    </location>
</feature>
<accession>A0A3B5Y6I1</accession>
<dbReference type="Pfam" id="PF24758">
    <property type="entry name" value="LRR_At5g56370"/>
    <property type="match status" value="1"/>
</dbReference>
<evidence type="ECO:0000313" key="4">
    <source>
        <dbReference type="Proteomes" id="UP000019116"/>
    </source>
</evidence>
<dbReference type="InterPro" id="IPR055302">
    <property type="entry name" value="F-box_dom-containing"/>
</dbReference>
<organism evidence="3">
    <name type="scientific">Triticum aestivum</name>
    <name type="common">Wheat</name>
    <dbReference type="NCBI Taxonomy" id="4565"/>
    <lineage>
        <taxon>Eukaryota</taxon>
        <taxon>Viridiplantae</taxon>
        <taxon>Streptophyta</taxon>
        <taxon>Embryophyta</taxon>
        <taxon>Tracheophyta</taxon>
        <taxon>Spermatophyta</taxon>
        <taxon>Magnoliopsida</taxon>
        <taxon>Liliopsida</taxon>
        <taxon>Poales</taxon>
        <taxon>Poaceae</taxon>
        <taxon>BOP clade</taxon>
        <taxon>Pooideae</taxon>
        <taxon>Triticodae</taxon>
        <taxon>Triticeae</taxon>
        <taxon>Triticinae</taxon>
        <taxon>Triticum</taxon>
    </lineage>
</organism>
<dbReference type="InterPro" id="IPR006566">
    <property type="entry name" value="FBD"/>
</dbReference>
<reference evidence="3" key="1">
    <citation type="submission" date="2018-08" db="EMBL/GenBank/DDBJ databases">
        <authorList>
            <person name="Rossello M."/>
        </authorList>
    </citation>
    <scope>NUCLEOTIDE SEQUENCE [LARGE SCALE GENOMIC DNA]</scope>
    <source>
        <strain evidence="3">cv. Chinese Spring</strain>
    </source>
</reference>
<dbReference type="STRING" id="4565.A0A3B5Y6I1"/>
<evidence type="ECO:0000313" key="3">
    <source>
        <dbReference type="EnsemblPlants" id="TraesCS1A02G409100.1"/>
    </source>
</evidence>
<proteinExistence type="predicted"/>
<dbReference type="Gramene" id="TraesCS1A03G1001000.1">
    <property type="protein sequence ID" value="TraesCS1A03G1001000.1.CDS"/>
    <property type="gene ID" value="TraesCS1A03G1001000"/>
</dbReference>
<dbReference type="OMA" id="VNFRCEK"/>
<dbReference type="PANTHER" id="PTHR32141">
    <property type="match status" value="1"/>
</dbReference>
<dbReference type="Pfam" id="PF08387">
    <property type="entry name" value="FBD"/>
    <property type="match status" value="1"/>
</dbReference>
<dbReference type="PaxDb" id="4565-Traes_1AL_0E2F234B3.1"/>
<dbReference type="Proteomes" id="UP000019116">
    <property type="component" value="Chromosome 1A"/>
</dbReference>
<sequence length="541" mass="60416">MVNGGPLPLRHILSPEFLKKKTSSLQKKKKHVPQLSFYPEEKKTRSQILKSPTLTATTPTPRARQPPAMEDAAAAAAAVPGAHALASRRSDDRQVPLWSPGLREQQRSVDDLISHLPDDVLGAVVSLLPTKDGARTQVLSRRWRPLWRSSAAPLNLSIDRRFCAGDARKHVAVVSRILSDHPGPARRFSLRQAFPLGQIDRWLRAGSLARLQDLEIAYTRVHGDACHPMPPSALCFAPTLRAAKFGSCEFPALTASPKFPRLKQLTLCRVSISEDSLHGMLSGCIALESLSLDRSIGIGRLCISSPTVRRFSFSPHRDKQGIVTCQELLVQDVPCLERLILHDSHIGPATIRITGAPKLELLGLLSHGISTLKPGTTVLQKTIDVSLTTIMHKVKILVVDSIGPNLDAIVGLLKCFTFLERLYVISHPQEDMNNVRKYDPLDPIECLELHLKKVVLKNYDGNRTQVIHFAQFFVLNAKVLKEMEIGVVNRCNSKWMRFQRKRLQVENRASRDAQIELKWDTKKSFKYHGFSEADPFDMSSC</sequence>
<dbReference type="Gramene" id="TraesCS1A02G409100.1">
    <property type="protein sequence ID" value="TraesCS1A02G409100.1"/>
    <property type="gene ID" value="TraesCS1A02G409100"/>
</dbReference>
<dbReference type="EnsemblPlants" id="TraesCS1A02G409100.1">
    <property type="protein sequence ID" value="TraesCS1A02G409100.1"/>
    <property type="gene ID" value="TraesCS1A02G409100"/>
</dbReference>
<dbReference type="Gene3D" id="3.80.10.10">
    <property type="entry name" value="Ribonuclease Inhibitor"/>
    <property type="match status" value="1"/>
</dbReference>
<dbReference type="InterPro" id="IPR055411">
    <property type="entry name" value="LRR_FXL15/At3g58940/PEG3-like"/>
</dbReference>
<reference evidence="3" key="2">
    <citation type="submission" date="2018-10" db="UniProtKB">
        <authorList>
            <consortium name="EnsemblPlants"/>
        </authorList>
    </citation>
    <scope>IDENTIFICATION</scope>
</reference>
<dbReference type="SUPFAM" id="SSF81383">
    <property type="entry name" value="F-box domain"/>
    <property type="match status" value="1"/>
</dbReference>
<dbReference type="InterPro" id="IPR053781">
    <property type="entry name" value="F-box_AtFBL13-like"/>
</dbReference>
<dbReference type="InterPro" id="IPR001810">
    <property type="entry name" value="F-box_dom"/>
</dbReference>
<evidence type="ECO:0000256" key="1">
    <source>
        <dbReference type="SAM" id="MobiDB-lite"/>
    </source>
</evidence>
<dbReference type="InterPro" id="IPR036047">
    <property type="entry name" value="F-box-like_dom_sf"/>
</dbReference>
<keyword evidence="4" id="KW-1185">Reference proteome</keyword>
<protein>
    <recommendedName>
        <fullName evidence="2">FBD domain-containing protein</fullName>
    </recommendedName>
</protein>
<feature type="domain" description="FBD" evidence="2">
    <location>
        <begin position="445"/>
        <end position="518"/>
    </location>
</feature>
<dbReference type="AlphaFoldDB" id="A0A3B5Y6I1"/>
<evidence type="ECO:0000259" key="2">
    <source>
        <dbReference type="SMART" id="SM00579"/>
    </source>
</evidence>
<dbReference type="PANTHER" id="PTHR32141:SF168">
    <property type="entry name" value="OS12G0595200 PROTEIN"/>
    <property type="match status" value="1"/>
</dbReference>
<dbReference type="SMART" id="SM00579">
    <property type="entry name" value="FBD"/>
    <property type="match status" value="1"/>
</dbReference>
<feature type="compositionally biased region" description="Low complexity" evidence="1">
    <location>
        <begin position="52"/>
        <end position="65"/>
    </location>
</feature>
<name>A0A3B5Y6I1_WHEAT</name>
<dbReference type="InterPro" id="IPR032675">
    <property type="entry name" value="LRR_dom_sf"/>
</dbReference>